<evidence type="ECO:0000313" key="1">
    <source>
        <dbReference type="EMBL" id="AVZ74258.1"/>
    </source>
</evidence>
<sequence>MTADTPAPLLLLSDTSDQPVVPGAAVLRMETTSSRVGLFDGAWWPRTRDLKTQLPGLITALTARLGPVARVGLDASAWDDAPGHLVIDDRMVRVDWSAVDDDTMIITRGPRDHFSFLVIPPEAPASAARAAMIMAVQDGNCTSAEQILTDTGIRP</sequence>
<dbReference type="EMBL" id="CP026304">
    <property type="protein sequence ID" value="AVZ74258.1"/>
    <property type="molecule type" value="Genomic_DNA"/>
</dbReference>
<reference evidence="1 2" key="1">
    <citation type="submission" date="2018-01" db="EMBL/GenBank/DDBJ databases">
        <title>Complete genome sequence of Streptomyces lunaelactis MM109T, a Ferroverdin A producer isolated from cave moonmilk deposits.</title>
        <authorList>
            <person name="Naome A."/>
            <person name="Martinet L."/>
            <person name="Maciejewska M."/>
            <person name="Anderssen S."/>
            <person name="Adam D."/>
            <person name="Tenconi E."/>
            <person name="Deflandre B."/>
            <person name="Arguelles-Arias A."/>
            <person name="Calusinska M."/>
            <person name="Copieters W."/>
            <person name="Karim L."/>
            <person name="Hanikenne M."/>
            <person name="Baurain D."/>
            <person name="van Wezel G."/>
            <person name="Smargiasso N."/>
            <person name="de Pauw E."/>
            <person name="Delfosse P."/>
            <person name="Rigali S."/>
        </authorList>
    </citation>
    <scope>NUCLEOTIDE SEQUENCE [LARGE SCALE GENOMIC DNA]</scope>
    <source>
        <strain evidence="1 2">MM109</strain>
    </source>
</reference>
<dbReference type="KEGG" id="slk:SLUN_20905"/>
<keyword evidence="2" id="KW-1185">Reference proteome</keyword>
<name>A0A2R4T558_9ACTN</name>
<organism evidence="1 2">
    <name type="scientific">Streptomyces lunaelactis</name>
    <dbReference type="NCBI Taxonomy" id="1535768"/>
    <lineage>
        <taxon>Bacteria</taxon>
        <taxon>Bacillati</taxon>
        <taxon>Actinomycetota</taxon>
        <taxon>Actinomycetes</taxon>
        <taxon>Kitasatosporales</taxon>
        <taxon>Streptomycetaceae</taxon>
        <taxon>Streptomyces</taxon>
    </lineage>
</organism>
<gene>
    <name evidence="1" type="ORF">SLUN_20905</name>
</gene>
<accession>A0A2R4T558</accession>
<dbReference type="Proteomes" id="UP000244201">
    <property type="component" value="Chromosome"/>
</dbReference>
<evidence type="ECO:0000313" key="2">
    <source>
        <dbReference type="Proteomes" id="UP000244201"/>
    </source>
</evidence>
<dbReference type="InterPro" id="IPR046036">
    <property type="entry name" value="DUF5994"/>
</dbReference>
<dbReference type="GeneID" id="55657714"/>
<dbReference type="AlphaFoldDB" id="A0A2R4T558"/>
<dbReference type="Pfam" id="PF19457">
    <property type="entry name" value="DUF5994"/>
    <property type="match status" value="1"/>
</dbReference>
<dbReference type="OrthoDB" id="3785441at2"/>
<dbReference type="RefSeq" id="WP_108150554.1">
    <property type="nucleotide sequence ID" value="NZ_CP026304.1"/>
</dbReference>
<protein>
    <submittedName>
        <fullName evidence="1">Uncharacterized protein</fullName>
    </submittedName>
</protein>
<proteinExistence type="predicted"/>